<evidence type="ECO:0000256" key="5">
    <source>
        <dbReference type="PROSITE-ProRule" id="PRU00284"/>
    </source>
</evidence>
<dbReference type="EMBL" id="JAIQZJ010000001">
    <property type="protein sequence ID" value="MBZ5736616.1"/>
    <property type="molecule type" value="Genomic_DNA"/>
</dbReference>
<gene>
    <name evidence="9" type="ORF">K8U61_00475</name>
</gene>
<dbReference type="Pfam" id="PF00672">
    <property type="entry name" value="HAMP"/>
    <property type="match status" value="1"/>
</dbReference>
<sequence length="539" mass="55894">MADTSSRSLHPSRWIGGLRLRAKILLSLGMVVLVAAGVGVFSIDRLGAVGGKADVLYSRGAKPLAALGDLRDMEGDNRVLVWRYVDATTDAERSDLAQEIADTDSEADAAIAAYTTAHGSTTDARAQLMATFEEQWTKWKDVRDSAVFPLAGTPAAYRAIAQQLDPLDDAFAEPLDELYTQETSAAESLARSADRVHDQSRTLILVLLAVGLALAVGLSLFVARLIVRPIHRVSTVLDAVAEGRLVERVEVTSGDEVGQMGVALNNALDRLGAAMAAIDENARSLASASAELSEVSGQMSASASTSSSQAGVVSAAADQVSQNVQTVATGTEEMSSSIREIATNATNAAGVAAEAVRVAESTTATVAKLGDSSAEVGNVIKVITSIAEQTNLLALNATIEAARAGEAGKGFAVVANEVKELAQETGKATEDIGRRIEAIQSDTEDAVAAIAAISQIIGQINDTQATIASAVEEQTATTNEMRRNVGDAASGSTDIAANVTVVAQAASDTQTAAASTSQAAEELAGMAERMRTLVEQFSY</sequence>
<dbReference type="RefSeq" id="WP_224120990.1">
    <property type="nucleotide sequence ID" value="NZ_JAIQZJ010000001.1"/>
</dbReference>
<dbReference type="InterPro" id="IPR024478">
    <property type="entry name" value="HlyB_4HB_MCP"/>
</dbReference>
<dbReference type="SMART" id="SM00283">
    <property type="entry name" value="MA"/>
    <property type="match status" value="1"/>
</dbReference>
<organism evidence="9 10">
    <name type="scientific">Nocardioides mangrovi</name>
    <dbReference type="NCBI Taxonomy" id="2874580"/>
    <lineage>
        <taxon>Bacteria</taxon>
        <taxon>Bacillati</taxon>
        <taxon>Actinomycetota</taxon>
        <taxon>Actinomycetes</taxon>
        <taxon>Propionibacteriales</taxon>
        <taxon>Nocardioidaceae</taxon>
        <taxon>Nocardioides</taxon>
    </lineage>
</organism>
<dbReference type="InterPro" id="IPR003660">
    <property type="entry name" value="HAMP_dom"/>
</dbReference>
<evidence type="ECO:0000313" key="10">
    <source>
        <dbReference type="Proteomes" id="UP000780875"/>
    </source>
</evidence>
<evidence type="ECO:0000259" key="7">
    <source>
        <dbReference type="PROSITE" id="PS50111"/>
    </source>
</evidence>
<dbReference type="PRINTS" id="PR00260">
    <property type="entry name" value="CHEMTRNSDUCR"/>
</dbReference>
<evidence type="ECO:0000256" key="1">
    <source>
        <dbReference type="ARBA" id="ARBA00022692"/>
    </source>
</evidence>
<dbReference type="Pfam" id="PF12729">
    <property type="entry name" value="4HB_MCP_1"/>
    <property type="match status" value="1"/>
</dbReference>
<dbReference type="Gene3D" id="1.10.287.950">
    <property type="entry name" value="Methyl-accepting chemotaxis protein"/>
    <property type="match status" value="1"/>
</dbReference>
<keyword evidence="6" id="KW-0472">Membrane</keyword>
<dbReference type="SUPFAM" id="SSF58104">
    <property type="entry name" value="Methyl-accepting chemotaxis protein (MCP) signaling domain"/>
    <property type="match status" value="1"/>
</dbReference>
<evidence type="ECO:0000313" key="9">
    <source>
        <dbReference type="EMBL" id="MBZ5736616.1"/>
    </source>
</evidence>
<dbReference type="PROSITE" id="PS50111">
    <property type="entry name" value="CHEMOTAXIS_TRANSDUC_2"/>
    <property type="match status" value="1"/>
</dbReference>
<keyword evidence="3 5" id="KW-0807">Transducer</keyword>
<feature type="transmembrane region" description="Helical" evidence="6">
    <location>
        <begin position="20"/>
        <end position="43"/>
    </location>
</feature>
<dbReference type="InterPro" id="IPR004090">
    <property type="entry name" value="Chemotax_Me-accpt_rcpt"/>
</dbReference>
<dbReference type="Proteomes" id="UP000780875">
    <property type="component" value="Unassembled WGS sequence"/>
</dbReference>
<evidence type="ECO:0000256" key="6">
    <source>
        <dbReference type="SAM" id="Phobius"/>
    </source>
</evidence>
<dbReference type="PANTHER" id="PTHR32089:SF112">
    <property type="entry name" value="LYSOZYME-LIKE PROTEIN-RELATED"/>
    <property type="match status" value="1"/>
</dbReference>
<feature type="transmembrane region" description="Helical" evidence="6">
    <location>
        <begin position="203"/>
        <end position="227"/>
    </location>
</feature>
<name>A0ABS7U6L3_9ACTN</name>
<dbReference type="InterPro" id="IPR004089">
    <property type="entry name" value="MCPsignal_dom"/>
</dbReference>
<feature type="domain" description="Methyl-accepting transducer" evidence="7">
    <location>
        <begin position="281"/>
        <end position="524"/>
    </location>
</feature>
<keyword evidence="10" id="KW-1185">Reference proteome</keyword>
<dbReference type="CDD" id="cd06225">
    <property type="entry name" value="HAMP"/>
    <property type="match status" value="1"/>
</dbReference>
<keyword evidence="2 6" id="KW-1133">Transmembrane helix</keyword>
<dbReference type="SMART" id="SM00304">
    <property type="entry name" value="HAMP"/>
    <property type="match status" value="1"/>
</dbReference>
<dbReference type="Pfam" id="PF00015">
    <property type="entry name" value="MCPsignal"/>
    <property type="match status" value="1"/>
</dbReference>
<reference evidence="9 10" key="1">
    <citation type="submission" date="2021-09" db="EMBL/GenBank/DDBJ databases">
        <title>Whole genome sequence of Nocardioides sp. GBK3QG-3.</title>
        <authorList>
            <person name="Tuo L."/>
        </authorList>
    </citation>
    <scope>NUCLEOTIDE SEQUENCE [LARGE SCALE GENOMIC DNA]</scope>
    <source>
        <strain evidence="9 10">GBK3QG-3</strain>
    </source>
</reference>
<comment type="similarity">
    <text evidence="4">Belongs to the methyl-accepting chemotaxis (MCP) protein family.</text>
</comment>
<keyword evidence="1 6" id="KW-0812">Transmembrane</keyword>
<protein>
    <submittedName>
        <fullName evidence="9">Methyl-accepting chemotaxis protein</fullName>
    </submittedName>
</protein>
<evidence type="ECO:0000259" key="8">
    <source>
        <dbReference type="PROSITE" id="PS50885"/>
    </source>
</evidence>
<evidence type="ECO:0000256" key="4">
    <source>
        <dbReference type="ARBA" id="ARBA00029447"/>
    </source>
</evidence>
<accession>A0ABS7U6L3</accession>
<evidence type="ECO:0000256" key="2">
    <source>
        <dbReference type="ARBA" id="ARBA00022989"/>
    </source>
</evidence>
<dbReference type="PANTHER" id="PTHR32089">
    <property type="entry name" value="METHYL-ACCEPTING CHEMOTAXIS PROTEIN MCPB"/>
    <property type="match status" value="1"/>
</dbReference>
<comment type="caution">
    <text evidence="9">The sequence shown here is derived from an EMBL/GenBank/DDBJ whole genome shotgun (WGS) entry which is preliminary data.</text>
</comment>
<feature type="domain" description="HAMP" evidence="8">
    <location>
        <begin position="224"/>
        <end position="276"/>
    </location>
</feature>
<proteinExistence type="inferred from homology"/>
<dbReference type="PROSITE" id="PS50885">
    <property type="entry name" value="HAMP"/>
    <property type="match status" value="1"/>
</dbReference>
<evidence type="ECO:0000256" key="3">
    <source>
        <dbReference type="ARBA" id="ARBA00023224"/>
    </source>
</evidence>